<evidence type="ECO:0000256" key="1">
    <source>
        <dbReference type="SAM" id="SignalP"/>
    </source>
</evidence>
<organism evidence="2 3">
    <name type="scientific">Penicillium angulare</name>
    <dbReference type="NCBI Taxonomy" id="116970"/>
    <lineage>
        <taxon>Eukaryota</taxon>
        <taxon>Fungi</taxon>
        <taxon>Dikarya</taxon>
        <taxon>Ascomycota</taxon>
        <taxon>Pezizomycotina</taxon>
        <taxon>Eurotiomycetes</taxon>
        <taxon>Eurotiomycetidae</taxon>
        <taxon>Eurotiales</taxon>
        <taxon>Aspergillaceae</taxon>
        <taxon>Penicillium</taxon>
    </lineage>
</organism>
<accession>A0A9W9KI45</accession>
<protein>
    <submittedName>
        <fullName evidence="2">Uncharacterized protein</fullName>
    </submittedName>
</protein>
<keyword evidence="3" id="KW-1185">Reference proteome</keyword>
<keyword evidence="1" id="KW-0732">Signal</keyword>
<dbReference type="EMBL" id="JAPQKH010000003">
    <property type="protein sequence ID" value="KAJ5107489.1"/>
    <property type="molecule type" value="Genomic_DNA"/>
</dbReference>
<evidence type="ECO:0000313" key="2">
    <source>
        <dbReference type="EMBL" id="KAJ5107489.1"/>
    </source>
</evidence>
<dbReference type="OrthoDB" id="5230873at2759"/>
<feature type="signal peptide" evidence="1">
    <location>
        <begin position="1"/>
        <end position="20"/>
    </location>
</feature>
<reference evidence="2" key="1">
    <citation type="submission" date="2022-11" db="EMBL/GenBank/DDBJ databases">
        <authorList>
            <person name="Petersen C."/>
        </authorList>
    </citation>
    <scope>NUCLEOTIDE SEQUENCE</scope>
    <source>
        <strain evidence="2">IBT 30069</strain>
    </source>
</reference>
<dbReference type="AlphaFoldDB" id="A0A9W9KI45"/>
<feature type="chain" id="PRO_5040821112" evidence="1">
    <location>
        <begin position="21"/>
        <end position="161"/>
    </location>
</feature>
<gene>
    <name evidence="2" type="ORF">N7456_004164</name>
</gene>
<sequence>MSLSFLHFLIFNSLGIICSAQPLSARTGDSTFNIYAYGDGISGLQVYYSDVTVSSSDTHTWLAHPNPANSTWANMTLYMAESSSREVGFTSKDTAGKITNAWWLYGQYVMVTKTGVNFYAEKKPDLSGDYTLSWGDSSAAETEKTLVTLRTIAPSTDSVLS</sequence>
<reference evidence="2" key="2">
    <citation type="journal article" date="2023" name="IMA Fungus">
        <title>Comparative genomic study of the Penicillium genus elucidates a diverse pangenome and 15 lateral gene transfer events.</title>
        <authorList>
            <person name="Petersen C."/>
            <person name="Sorensen T."/>
            <person name="Nielsen M.R."/>
            <person name="Sondergaard T.E."/>
            <person name="Sorensen J.L."/>
            <person name="Fitzpatrick D.A."/>
            <person name="Frisvad J.C."/>
            <person name="Nielsen K.L."/>
        </authorList>
    </citation>
    <scope>NUCLEOTIDE SEQUENCE</scope>
    <source>
        <strain evidence="2">IBT 30069</strain>
    </source>
</reference>
<dbReference type="Proteomes" id="UP001149165">
    <property type="component" value="Unassembled WGS sequence"/>
</dbReference>
<proteinExistence type="predicted"/>
<name>A0A9W9KI45_9EURO</name>
<comment type="caution">
    <text evidence="2">The sequence shown here is derived from an EMBL/GenBank/DDBJ whole genome shotgun (WGS) entry which is preliminary data.</text>
</comment>
<evidence type="ECO:0000313" key="3">
    <source>
        <dbReference type="Proteomes" id="UP001149165"/>
    </source>
</evidence>